<accession>A0A517M9N8</accession>
<dbReference type="Proteomes" id="UP000320672">
    <property type="component" value="Chromosome"/>
</dbReference>
<evidence type="ECO:0000256" key="1">
    <source>
        <dbReference type="ARBA" id="ARBA00022649"/>
    </source>
</evidence>
<proteinExistence type="predicted"/>
<dbReference type="EMBL" id="CP036262">
    <property type="protein sequence ID" value="QDS91605.1"/>
    <property type="molecule type" value="Genomic_DNA"/>
</dbReference>
<keyword evidence="1" id="KW-1277">Toxin-antitoxin system</keyword>
<evidence type="ECO:0000313" key="2">
    <source>
        <dbReference type="EMBL" id="QDS91605.1"/>
    </source>
</evidence>
<dbReference type="Pfam" id="PF05016">
    <property type="entry name" value="ParE_toxin"/>
    <property type="match status" value="1"/>
</dbReference>
<dbReference type="OrthoDB" id="278204at2"/>
<dbReference type="RefSeq" id="WP_145349651.1">
    <property type="nucleotide sequence ID" value="NZ_CP036262.1"/>
</dbReference>
<gene>
    <name evidence="2" type="ORF">FF011L_03350</name>
</gene>
<organism evidence="2 3">
    <name type="scientific">Roseimaritima multifibrata</name>
    <dbReference type="NCBI Taxonomy" id="1930274"/>
    <lineage>
        <taxon>Bacteria</taxon>
        <taxon>Pseudomonadati</taxon>
        <taxon>Planctomycetota</taxon>
        <taxon>Planctomycetia</taxon>
        <taxon>Pirellulales</taxon>
        <taxon>Pirellulaceae</taxon>
        <taxon>Roseimaritima</taxon>
    </lineage>
</organism>
<dbReference type="Gene3D" id="3.30.2310.20">
    <property type="entry name" value="RelE-like"/>
    <property type="match status" value="1"/>
</dbReference>
<name>A0A517M9N8_9BACT</name>
<reference evidence="2 3" key="1">
    <citation type="submission" date="2019-02" db="EMBL/GenBank/DDBJ databases">
        <title>Deep-cultivation of Planctomycetes and their phenomic and genomic characterization uncovers novel biology.</title>
        <authorList>
            <person name="Wiegand S."/>
            <person name="Jogler M."/>
            <person name="Boedeker C."/>
            <person name="Pinto D."/>
            <person name="Vollmers J."/>
            <person name="Rivas-Marin E."/>
            <person name="Kohn T."/>
            <person name="Peeters S.H."/>
            <person name="Heuer A."/>
            <person name="Rast P."/>
            <person name="Oberbeckmann S."/>
            <person name="Bunk B."/>
            <person name="Jeske O."/>
            <person name="Meyerdierks A."/>
            <person name="Storesund J.E."/>
            <person name="Kallscheuer N."/>
            <person name="Luecker S."/>
            <person name="Lage O.M."/>
            <person name="Pohl T."/>
            <person name="Merkel B.J."/>
            <person name="Hornburger P."/>
            <person name="Mueller R.-W."/>
            <person name="Bruemmer F."/>
            <person name="Labrenz M."/>
            <person name="Spormann A.M."/>
            <person name="Op den Camp H."/>
            <person name="Overmann J."/>
            <person name="Amann R."/>
            <person name="Jetten M.S.M."/>
            <person name="Mascher T."/>
            <person name="Medema M.H."/>
            <person name="Devos D.P."/>
            <person name="Kaster A.-K."/>
            <person name="Ovreas L."/>
            <person name="Rohde M."/>
            <person name="Galperin M.Y."/>
            <person name="Jogler C."/>
        </authorList>
    </citation>
    <scope>NUCLEOTIDE SEQUENCE [LARGE SCALE GENOMIC DNA]</scope>
    <source>
        <strain evidence="2 3">FF011L</strain>
    </source>
</reference>
<evidence type="ECO:0008006" key="4">
    <source>
        <dbReference type="Google" id="ProtNLM"/>
    </source>
</evidence>
<protein>
    <recommendedName>
        <fullName evidence="4">Plasmid stabilization system protein</fullName>
    </recommendedName>
</protein>
<keyword evidence="3" id="KW-1185">Reference proteome</keyword>
<dbReference type="InterPro" id="IPR035093">
    <property type="entry name" value="RelE/ParE_toxin_dom_sf"/>
</dbReference>
<evidence type="ECO:0000313" key="3">
    <source>
        <dbReference type="Proteomes" id="UP000320672"/>
    </source>
</evidence>
<dbReference type="KEGG" id="rml:FF011L_03350"/>
<dbReference type="InterPro" id="IPR007712">
    <property type="entry name" value="RelE/ParE_toxin"/>
</dbReference>
<dbReference type="AlphaFoldDB" id="A0A517M9N8"/>
<sequence length="101" mass="12107">MDERPFWFHPDASAEVLVAHDRYGEVTFKLAERFQDELERSRQTITRGPQVWPEYLYGTQRYLLKGFPYFIVYRAVPDRIEIIAVAHERQRPGYWADRTVS</sequence>